<comment type="pathway">
    <text evidence="8">Carotenoid biosynthesis; staphyloxanthin biosynthesis; staphyloxanthin from farnesyl diphosphate: step 4/5.</text>
</comment>
<dbReference type="InterPro" id="IPR001173">
    <property type="entry name" value="Glyco_trans_2-like"/>
</dbReference>
<keyword evidence="5" id="KW-0125">Carotenoid biosynthesis</keyword>
<dbReference type="EMBL" id="CP003326">
    <property type="protein sequence ID" value="AFS79629.1"/>
    <property type="molecule type" value="Genomic_DNA"/>
</dbReference>
<dbReference type="PANTHER" id="PTHR43646">
    <property type="entry name" value="GLYCOSYLTRANSFERASE"/>
    <property type="match status" value="1"/>
</dbReference>
<evidence type="ECO:0000256" key="2">
    <source>
        <dbReference type="ARBA" id="ARBA00022475"/>
    </source>
</evidence>
<dbReference type="Pfam" id="PF00535">
    <property type="entry name" value="Glycos_transf_2"/>
    <property type="match status" value="1"/>
</dbReference>
<evidence type="ECO:0000259" key="11">
    <source>
        <dbReference type="Pfam" id="PF00535"/>
    </source>
</evidence>
<dbReference type="eggNOG" id="COG1216">
    <property type="taxonomic scope" value="Bacteria"/>
</dbReference>
<dbReference type="GO" id="GO:0005886">
    <property type="term" value="C:plasma membrane"/>
    <property type="evidence" value="ECO:0007669"/>
    <property type="project" value="UniProtKB-SubCell"/>
</dbReference>
<gene>
    <name evidence="12" type="ordered locus">Curi_c26340</name>
</gene>
<evidence type="ECO:0000313" key="12">
    <source>
        <dbReference type="EMBL" id="AFS79629.1"/>
    </source>
</evidence>
<name>K0B2B0_GOTA9</name>
<dbReference type="AlphaFoldDB" id="K0B2B0"/>
<evidence type="ECO:0000256" key="7">
    <source>
        <dbReference type="ARBA" id="ARBA00037281"/>
    </source>
</evidence>
<comment type="subcellular location">
    <subcellularLocation>
        <location evidence="1">Cell membrane</location>
    </subcellularLocation>
</comment>
<organism evidence="12 13">
    <name type="scientific">Gottschalkia acidurici (strain ATCC 7906 / DSM 604 / BCRC 14475 / CIP 104303 / KCTC 5404 / NCIMB 10678 / 9a)</name>
    <name type="common">Clostridium acidurici</name>
    <dbReference type="NCBI Taxonomy" id="1128398"/>
    <lineage>
        <taxon>Bacteria</taxon>
        <taxon>Bacillati</taxon>
        <taxon>Bacillota</taxon>
        <taxon>Tissierellia</taxon>
        <taxon>Tissierellales</taxon>
        <taxon>Gottschalkiaceae</taxon>
        <taxon>Gottschalkia</taxon>
    </lineage>
</organism>
<dbReference type="PANTHER" id="PTHR43646:SF2">
    <property type="entry name" value="GLYCOSYLTRANSFERASE 2-LIKE DOMAIN-CONTAINING PROTEIN"/>
    <property type="match status" value="1"/>
</dbReference>
<evidence type="ECO:0000256" key="5">
    <source>
        <dbReference type="ARBA" id="ARBA00022746"/>
    </source>
</evidence>
<dbReference type="GO" id="GO:0016757">
    <property type="term" value="F:glycosyltransferase activity"/>
    <property type="evidence" value="ECO:0007669"/>
    <property type="project" value="UniProtKB-KW"/>
</dbReference>
<dbReference type="OrthoDB" id="9810303at2"/>
<dbReference type="SUPFAM" id="SSF53448">
    <property type="entry name" value="Nucleotide-diphospho-sugar transferases"/>
    <property type="match status" value="1"/>
</dbReference>
<evidence type="ECO:0000256" key="3">
    <source>
        <dbReference type="ARBA" id="ARBA00022676"/>
    </source>
</evidence>
<evidence type="ECO:0000256" key="4">
    <source>
        <dbReference type="ARBA" id="ARBA00022679"/>
    </source>
</evidence>
<dbReference type="Gene3D" id="3.90.550.10">
    <property type="entry name" value="Spore Coat Polysaccharide Biosynthesis Protein SpsA, Chain A"/>
    <property type="match status" value="1"/>
</dbReference>
<keyword evidence="6" id="KW-0472">Membrane</keyword>
<reference evidence="12 13" key="1">
    <citation type="journal article" date="2012" name="PLoS ONE">
        <title>The purine-utilizing bacterium Clostridium acidurici 9a: a genome-guided metabolic reconsideration.</title>
        <authorList>
            <person name="Hartwich K."/>
            <person name="Poehlein A."/>
            <person name="Daniel R."/>
        </authorList>
    </citation>
    <scope>NUCLEOTIDE SEQUENCE [LARGE SCALE GENOMIC DNA]</scope>
    <source>
        <strain evidence="13">ATCC 7906 / DSM 604 / BCRC 14475 / CIP 104303 / KCTC 5404 / NCIMB 10678 / 9a</strain>
    </source>
</reference>
<feature type="domain" description="Glycosyltransferase 2-like" evidence="11">
    <location>
        <begin position="4"/>
        <end position="117"/>
    </location>
</feature>
<dbReference type="InterPro" id="IPR029044">
    <property type="entry name" value="Nucleotide-diphossugar_trans"/>
</dbReference>
<keyword evidence="3" id="KW-0328">Glycosyltransferase</keyword>
<comment type="similarity">
    <text evidence="9">Belongs to the glycosyltransferase 2 family. CrtQ subfamily.</text>
</comment>
<evidence type="ECO:0000256" key="10">
    <source>
        <dbReference type="ARBA" id="ARBA00040345"/>
    </source>
</evidence>
<evidence type="ECO:0000256" key="9">
    <source>
        <dbReference type="ARBA" id="ARBA00038120"/>
    </source>
</evidence>
<dbReference type="RefSeq" id="WP_014968763.1">
    <property type="nucleotide sequence ID" value="NC_018664.1"/>
</dbReference>
<protein>
    <recommendedName>
        <fullName evidence="10">4,4'-diaponeurosporenoate glycosyltransferase</fullName>
    </recommendedName>
</protein>
<keyword evidence="13" id="KW-1185">Reference proteome</keyword>
<comment type="function">
    <text evidence="7">Catalyzes the glycosylation of 4,4'-diaponeurosporenoate, i.e. the esterification of glucose at the C1'' position with the carboxyl group of 4,4'-diaponeurosporenic acid, to form glycosyl-4,4'-diaponeurosporenoate. This is a step in the biosynthesis of staphyloxanthin, an orange pigment present in most staphylococci strains.</text>
</comment>
<sequence length="226" mass="26207">MRLSIVMPVGFKEGQLKYLMEDLKELPKDIEILLVTSSFENLDDISVDSKLTVRKILSPSGRGKSMNVGAKESKGEFLWFLHADSRLDKDTVPSLIRAMYENPEDLLYFNLAFYDAPKAIKLNELGVYFRSHFLKTPFGDQGFCIRRDIFEQLGGYVIDAPYGEDHLFVKHAIRNKVKLTVIKAKLYTSGRKYKKNGWLKTTLTHLYLWQIQAYKDFKKHNRSDKT</sequence>
<accession>K0B2B0</accession>
<keyword evidence="2" id="KW-1003">Cell membrane</keyword>
<evidence type="ECO:0000313" key="13">
    <source>
        <dbReference type="Proteomes" id="UP000006094"/>
    </source>
</evidence>
<evidence type="ECO:0000256" key="1">
    <source>
        <dbReference type="ARBA" id="ARBA00004236"/>
    </source>
</evidence>
<evidence type="ECO:0000256" key="6">
    <source>
        <dbReference type="ARBA" id="ARBA00023136"/>
    </source>
</evidence>
<evidence type="ECO:0000256" key="8">
    <source>
        <dbReference type="ARBA" id="ARBA00037904"/>
    </source>
</evidence>
<dbReference type="HOGENOM" id="CLU_025996_17_3_9"/>
<dbReference type="STRING" id="1128398.Curi_c26340"/>
<proteinExistence type="inferred from homology"/>
<dbReference type="Proteomes" id="UP000006094">
    <property type="component" value="Chromosome"/>
</dbReference>
<dbReference type="GO" id="GO:0016117">
    <property type="term" value="P:carotenoid biosynthetic process"/>
    <property type="evidence" value="ECO:0007669"/>
    <property type="project" value="UniProtKB-KW"/>
</dbReference>
<keyword evidence="4 12" id="KW-0808">Transferase</keyword>
<dbReference type="KEGG" id="cad:Curi_c26340"/>